<evidence type="ECO:0000313" key="2">
    <source>
        <dbReference type="EMBL" id="KAG7342978.1"/>
    </source>
</evidence>
<proteinExistence type="predicted"/>
<dbReference type="AlphaFoldDB" id="A0A9K3KHC0"/>
<evidence type="ECO:0000313" key="3">
    <source>
        <dbReference type="Proteomes" id="UP000693970"/>
    </source>
</evidence>
<keyword evidence="1" id="KW-0732">Signal</keyword>
<organism evidence="2 3">
    <name type="scientific">Nitzschia inconspicua</name>
    <dbReference type="NCBI Taxonomy" id="303405"/>
    <lineage>
        <taxon>Eukaryota</taxon>
        <taxon>Sar</taxon>
        <taxon>Stramenopiles</taxon>
        <taxon>Ochrophyta</taxon>
        <taxon>Bacillariophyta</taxon>
        <taxon>Bacillariophyceae</taxon>
        <taxon>Bacillariophycidae</taxon>
        <taxon>Bacillariales</taxon>
        <taxon>Bacillariaceae</taxon>
        <taxon>Nitzschia</taxon>
    </lineage>
</organism>
<sequence length="178" mass="19998">MATTKSVVIFLTVVIYTAVNSADAWTLFKEVSIRRNYATPYHQEKQSQRYCETIDNNTDIIRRDVLKALVKRAMTTSIAFAFVNPGSGYALKGTASSTTASTILCQTQCVYNGKHPGRTTEKNDATNCTLLHLDSLNRNCRDKLPPPMVREPQLIPSRPIPGLYQRWQDAMLELETTP</sequence>
<gene>
    <name evidence="2" type="ORF">IV203_020923</name>
</gene>
<protein>
    <submittedName>
        <fullName evidence="2">Uncharacterized protein</fullName>
    </submittedName>
</protein>
<keyword evidence="3" id="KW-1185">Reference proteome</keyword>
<dbReference type="Proteomes" id="UP000693970">
    <property type="component" value="Unassembled WGS sequence"/>
</dbReference>
<feature type="chain" id="PRO_5039916464" evidence="1">
    <location>
        <begin position="25"/>
        <end position="178"/>
    </location>
</feature>
<accession>A0A9K3KHC0</accession>
<evidence type="ECO:0000256" key="1">
    <source>
        <dbReference type="SAM" id="SignalP"/>
    </source>
</evidence>
<reference evidence="2" key="2">
    <citation type="submission" date="2021-04" db="EMBL/GenBank/DDBJ databases">
        <authorList>
            <person name="Podell S."/>
        </authorList>
    </citation>
    <scope>NUCLEOTIDE SEQUENCE</scope>
    <source>
        <strain evidence="2">Hildebrandi</strain>
    </source>
</reference>
<comment type="caution">
    <text evidence="2">The sequence shown here is derived from an EMBL/GenBank/DDBJ whole genome shotgun (WGS) entry which is preliminary data.</text>
</comment>
<reference evidence="2" key="1">
    <citation type="journal article" date="2021" name="Sci. Rep.">
        <title>Diploid genomic architecture of Nitzschia inconspicua, an elite biomass production diatom.</title>
        <authorList>
            <person name="Oliver A."/>
            <person name="Podell S."/>
            <person name="Pinowska A."/>
            <person name="Traller J.C."/>
            <person name="Smith S.R."/>
            <person name="McClure R."/>
            <person name="Beliaev A."/>
            <person name="Bohutskyi P."/>
            <person name="Hill E.A."/>
            <person name="Rabines A."/>
            <person name="Zheng H."/>
            <person name="Allen L.Z."/>
            <person name="Kuo A."/>
            <person name="Grigoriev I.V."/>
            <person name="Allen A.E."/>
            <person name="Hazlebeck D."/>
            <person name="Allen E.E."/>
        </authorList>
    </citation>
    <scope>NUCLEOTIDE SEQUENCE</scope>
    <source>
        <strain evidence="2">Hildebrandi</strain>
    </source>
</reference>
<feature type="signal peptide" evidence="1">
    <location>
        <begin position="1"/>
        <end position="24"/>
    </location>
</feature>
<dbReference type="EMBL" id="JAGRRH010000024">
    <property type="protein sequence ID" value="KAG7342978.1"/>
    <property type="molecule type" value="Genomic_DNA"/>
</dbReference>
<name>A0A9K3KHC0_9STRA</name>